<name>A0ACB5RF01_9CLOT</name>
<evidence type="ECO:0000313" key="2">
    <source>
        <dbReference type="Proteomes" id="UP001058074"/>
    </source>
</evidence>
<gene>
    <name evidence="1" type="primary">hno</name>
    <name evidence="1" type="ORF">rsdtw13_29780</name>
</gene>
<evidence type="ECO:0000313" key="1">
    <source>
        <dbReference type="EMBL" id="GKX67720.1"/>
    </source>
</evidence>
<proteinExistence type="predicted"/>
<dbReference type="Proteomes" id="UP001058074">
    <property type="component" value="Unassembled WGS sequence"/>
</dbReference>
<keyword evidence="2" id="KW-1185">Reference proteome</keyword>
<dbReference type="EMBL" id="BROD01000001">
    <property type="protein sequence ID" value="GKX67720.1"/>
    <property type="molecule type" value="Genomic_DNA"/>
</dbReference>
<reference evidence="1" key="1">
    <citation type="journal article" date="2025" name="Int. J. Syst. Evol. Microbiol.">
        <title>Inconstantimicrobium mannanitabidum sp. nov., a novel member of the family Clostridiaceae isolated from anoxic soil under the treatment of reductive soil disinfestation.</title>
        <authorList>
            <person name="Ueki A."/>
            <person name="Tonouchi A."/>
            <person name="Honma S."/>
            <person name="Kaku N."/>
            <person name="Ueki K."/>
        </authorList>
    </citation>
    <scope>NUCLEOTIDE SEQUENCE</scope>
    <source>
        <strain evidence="1">TW13</strain>
    </source>
</reference>
<comment type="caution">
    <text evidence="1">The sequence shown here is derived from an EMBL/GenBank/DDBJ whole genome shotgun (WGS) entry which is preliminary data.</text>
</comment>
<accession>A0ACB5RF01</accession>
<protein>
    <submittedName>
        <fullName evidence="1">RNA polymerase sigma-54 factor</fullName>
    </submittedName>
</protein>
<sequence>MGINNLTFQLTQEQKLALTQSMILSIKLLQMPIIDLFNYVNNELSENPVLEGDFRDKEVKEEIDYNKLKNYLEFDRYDTKSFAIENDEVSPFSFISGERTLKDFLYEQLREVKQTREENYLCTYIIENIDDRGYLPISDEEISVDTNMSIDAIRKALDTIQSMDPAGIAARDIKECLILQLGRNNKASKEIQEIINYHLEDIADNKFNNIAKELNITAKEVQEYFDIIKHLQPKPSRGFYTGDSIAFVFPDVEIKKVGNQYEIIMEDRILPKLSINKFYKQVINSTGDEHAKSYINEKMEHAIGLINGIEQRKQTLYKVMMYILNKQVQYFDEGVEKLKPMTIKEVSEALSFHESTISRAIKDKYVLTPRGIILIKKLFTTALNKETEDLSVVNIKNRIKYLIDGEDKFKPLSDQNICNILNNESLPISRRTVAKYREELGIKSSSKRKRI</sequence>
<organism evidence="1 2">
    <name type="scientific">Inconstantimicrobium mannanitabidum</name>
    <dbReference type="NCBI Taxonomy" id="1604901"/>
    <lineage>
        <taxon>Bacteria</taxon>
        <taxon>Bacillati</taxon>
        <taxon>Bacillota</taxon>
        <taxon>Clostridia</taxon>
        <taxon>Eubacteriales</taxon>
        <taxon>Clostridiaceae</taxon>
        <taxon>Inconstantimicrobium</taxon>
    </lineage>
</organism>